<dbReference type="CDD" id="cd00610">
    <property type="entry name" value="OAT_like"/>
    <property type="match status" value="1"/>
</dbReference>
<geneLocation type="mitochondrion" evidence="4"/>
<dbReference type="GO" id="GO:0030170">
    <property type="term" value="F:pyridoxal phosphate binding"/>
    <property type="evidence" value="ECO:0007669"/>
    <property type="project" value="InterPro"/>
</dbReference>
<dbReference type="AlphaFoldDB" id="A0AAW0QYI6"/>
<organism evidence="4 5">
    <name type="scientific">Apiospora kogelbergensis</name>
    <dbReference type="NCBI Taxonomy" id="1337665"/>
    <lineage>
        <taxon>Eukaryota</taxon>
        <taxon>Fungi</taxon>
        <taxon>Dikarya</taxon>
        <taxon>Ascomycota</taxon>
        <taxon>Pezizomycotina</taxon>
        <taxon>Sordariomycetes</taxon>
        <taxon>Xylariomycetidae</taxon>
        <taxon>Amphisphaeriales</taxon>
        <taxon>Apiosporaceae</taxon>
        <taxon>Apiospora</taxon>
    </lineage>
</organism>
<keyword evidence="2 3" id="KW-0663">Pyridoxal phosphate</keyword>
<dbReference type="GO" id="GO:0005829">
    <property type="term" value="C:cytosol"/>
    <property type="evidence" value="ECO:0007669"/>
    <property type="project" value="TreeGrafter"/>
</dbReference>
<keyword evidence="4" id="KW-0032">Aminotransferase</keyword>
<dbReference type="SUPFAM" id="SSF53383">
    <property type="entry name" value="PLP-dependent transferases"/>
    <property type="match status" value="1"/>
</dbReference>
<dbReference type="GO" id="GO:0008483">
    <property type="term" value="F:transaminase activity"/>
    <property type="evidence" value="ECO:0007669"/>
    <property type="project" value="UniProtKB-KW"/>
</dbReference>
<comment type="similarity">
    <text evidence="1 3">Belongs to the class-III pyridoxal-phosphate-dependent aminotransferase family.</text>
</comment>
<dbReference type="NCBIfam" id="NF005685">
    <property type="entry name" value="PRK07483.1"/>
    <property type="match status" value="1"/>
</dbReference>
<dbReference type="InterPro" id="IPR015422">
    <property type="entry name" value="PyrdxlP-dep_Trfase_small"/>
</dbReference>
<evidence type="ECO:0000256" key="2">
    <source>
        <dbReference type="ARBA" id="ARBA00022898"/>
    </source>
</evidence>
<keyword evidence="4" id="KW-0808">Transferase</keyword>
<comment type="caution">
    <text evidence="4">The sequence shown here is derived from an EMBL/GenBank/DDBJ whole genome shotgun (WGS) entry which is preliminary data.</text>
</comment>
<dbReference type="InterPro" id="IPR005814">
    <property type="entry name" value="Aminotrans_3"/>
</dbReference>
<keyword evidence="4" id="KW-0496">Mitochondrion</keyword>
<evidence type="ECO:0000256" key="3">
    <source>
        <dbReference type="RuleBase" id="RU003560"/>
    </source>
</evidence>
<sequence length="455" mass="50641">MEPLGDHTFNRDLKKNKEYPLIKKGSGNYLYREDGSKVFDAACGAAVACLGYGKKRVLWSMAKQMYKITYLASSFWNSDVVKDLSKELIQGTGDKLEGVYLTGSGSEAMEAAIKLSRQFFFEEDHKTPRVNYIARERSYHGNTLGALSISGFETRKAAQEPNLMRNVHFISSCYPYRQQGANESDQDFVARKVQELEDKFLELGPESVIGFIAEPIVGAALGCVPSPPGYLKGMRDVCHRHGALFILDEVMCGSGRTGTLHAWQAEDVVPDIQTMAKGLGAGYQPVAAMLVSEKVVKRMMEGSGEFAHGQTYQFMPLQAAAALEVQRIIRKDKLMENVSKQGTYLERRLKDLLSNHPNVGDIRGRGLFWGIEFVKDRNTSEPFDVALQVAVRIKDLGISQFDITVYSSAGCVDGIRGDFIMIAPAFTITKKDVDQIVSKVNNLVNHFFRNCIQNL</sequence>
<dbReference type="Gene3D" id="3.90.1150.10">
    <property type="entry name" value="Aspartate Aminotransferase, domain 1"/>
    <property type="match status" value="1"/>
</dbReference>
<protein>
    <submittedName>
        <fullName evidence="4">Adenosylmethionine-8-amino-7-oxononanoate aminotransferase</fullName>
    </submittedName>
</protein>
<evidence type="ECO:0000313" key="5">
    <source>
        <dbReference type="Proteomes" id="UP001392437"/>
    </source>
</evidence>
<accession>A0AAW0QYI6</accession>
<evidence type="ECO:0000313" key="4">
    <source>
        <dbReference type="EMBL" id="KAK8118289.1"/>
    </source>
</evidence>
<dbReference type="Pfam" id="PF00202">
    <property type="entry name" value="Aminotran_3"/>
    <property type="match status" value="1"/>
</dbReference>
<dbReference type="PANTHER" id="PTHR43094:SF1">
    <property type="entry name" value="AMINOTRANSFERASE CLASS-III"/>
    <property type="match status" value="1"/>
</dbReference>
<dbReference type="PIRSF" id="PIRSF000521">
    <property type="entry name" value="Transaminase_4ab_Lys_Orn"/>
    <property type="match status" value="1"/>
</dbReference>
<name>A0AAW0QYI6_9PEZI</name>
<proteinExistence type="inferred from homology"/>
<keyword evidence="5" id="KW-1185">Reference proteome</keyword>
<evidence type="ECO:0000256" key="1">
    <source>
        <dbReference type="ARBA" id="ARBA00008954"/>
    </source>
</evidence>
<gene>
    <name evidence="4" type="ORF">PG999_005684</name>
</gene>
<dbReference type="Gene3D" id="3.40.640.10">
    <property type="entry name" value="Type I PLP-dependent aspartate aminotransferase-like (Major domain)"/>
    <property type="match status" value="1"/>
</dbReference>
<dbReference type="Proteomes" id="UP001392437">
    <property type="component" value="Unassembled WGS sequence"/>
</dbReference>
<dbReference type="EMBL" id="JAQQWP010000005">
    <property type="protein sequence ID" value="KAK8118289.1"/>
    <property type="molecule type" value="Genomic_DNA"/>
</dbReference>
<reference evidence="4 5" key="1">
    <citation type="submission" date="2023-01" db="EMBL/GenBank/DDBJ databases">
        <title>Analysis of 21 Apiospora genomes using comparative genomics revels a genus with tremendous synthesis potential of carbohydrate active enzymes and secondary metabolites.</title>
        <authorList>
            <person name="Sorensen T."/>
        </authorList>
    </citation>
    <scope>NUCLEOTIDE SEQUENCE [LARGE SCALE GENOMIC DNA]</scope>
    <source>
        <strain evidence="4 5">CBS 117206</strain>
    </source>
</reference>
<dbReference type="PANTHER" id="PTHR43094">
    <property type="entry name" value="AMINOTRANSFERASE"/>
    <property type="match status" value="1"/>
</dbReference>
<dbReference type="InterPro" id="IPR015421">
    <property type="entry name" value="PyrdxlP-dep_Trfase_major"/>
</dbReference>
<dbReference type="InterPro" id="IPR015424">
    <property type="entry name" value="PyrdxlP-dep_Trfase"/>
</dbReference>